<dbReference type="Proteomes" id="UP000780690">
    <property type="component" value="Unassembled WGS sequence"/>
</dbReference>
<keyword evidence="2" id="KW-1185">Reference proteome</keyword>
<dbReference type="SUPFAM" id="SSF55961">
    <property type="entry name" value="Bet v1-like"/>
    <property type="match status" value="1"/>
</dbReference>
<organism evidence="1 2">
    <name type="scientific">Candidatus Pantoea formicae</name>
    <dbReference type="NCBI Taxonomy" id="2608355"/>
    <lineage>
        <taxon>Bacteria</taxon>
        <taxon>Pseudomonadati</taxon>
        <taxon>Pseudomonadota</taxon>
        <taxon>Gammaproteobacteria</taxon>
        <taxon>Enterobacterales</taxon>
        <taxon>Erwiniaceae</taxon>
        <taxon>Pantoea</taxon>
    </lineage>
</organism>
<sequence length="111" mass="12326">MSEVETTIERVEEYQLDAPPEKVWRAISIAEYREAWLPDAVLADAEPVACEPGKAIHYRMRDDTPPYLESEVAFMIAPDNAGGTLLTIVHRLSDPRLQAANDGFSPLMLAA</sequence>
<dbReference type="RefSeq" id="WP_167143399.1">
    <property type="nucleotide sequence ID" value="NZ_VWXD01000015.1"/>
</dbReference>
<dbReference type="EMBL" id="VWXD01000015">
    <property type="protein sequence ID" value="NIF03263.1"/>
    <property type="molecule type" value="Genomic_DNA"/>
</dbReference>
<gene>
    <name evidence="1" type="ORF">F3J38_24980</name>
</gene>
<protein>
    <submittedName>
        <fullName evidence="1">Polyketide cyclase</fullName>
    </submittedName>
</protein>
<comment type="caution">
    <text evidence="1">The sequence shown here is derived from an EMBL/GenBank/DDBJ whole genome shotgun (WGS) entry which is preliminary data.</text>
</comment>
<name>A0ABX0R5H4_9GAMM</name>
<proteinExistence type="predicted"/>
<evidence type="ECO:0000313" key="1">
    <source>
        <dbReference type="EMBL" id="NIF03263.1"/>
    </source>
</evidence>
<evidence type="ECO:0000313" key="2">
    <source>
        <dbReference type="Proteomes" id="UP000780690"/>
    </source>
</evidence>
<accession>A0ABX0R5H4</accession>
<dbReference type="InterPro" id="IPR023393">
    <property type="entry name" value="START-like_dom_sf"/>
</dbReference>
<dbReference type="Gene3D" id="3.30.530.20">
    <property type="match status" value="1"/>
</dbReference>
<reference evidence="1 2" key="1">
    <citation type="journal article" date="2019" name="bioRxiv">
        <title>Bacteria contribute to plant secondary compound degradation in a generalist herbivore system.</title>
        <authorList>
            <person name="Francoeur C.B."/>
            <person name="Khadempour L."/>
            <person name="Moreira-Soto R.D."/>
            <person name="Gotting K."/>
            <person name="Book A.J."/>
            <person name="Pinto-Tomas A.A."/>
            <person name="Keefover-Ring K."/>
            <person name="Currie C.R."/>
        </authorList>
    </citation>
    <scope>NUCLEOTIDE SEQUENCE [LARGE SCALE GENOMIC DNA]</scope>
    <source>
        <strain evidence="1 2">Acro-805</strain>
    </source>
</reference>